<dbReference type="AlphaFoldDB" id="A0A0B7NE77"/>
<dbReference type="OrthoDB" id="2283182at2759"/>
<dbReference type="Proteomes" id="UP000054107">
    <property type="component" value="Unassembled WGS sequence"/>
</dbReference>
<organism evidence="1 2">
    <name type="scientific">Parasitella parasitica</name>
    <dbReference type="NCBI Taxonomy" id="35722"/>
    <lineage>
        <taxon>Eukaryota</taxon>
        <taxon>Fungi</taxon>
        <taxon>Fungi incertae sedis</taxon>
        <taxon>Mucoromycota</taxon>
        <taxon>Mucoromycotina</taxon>
        <taxon>Mucoromycetes</taxon>
        <taxon>Mucorales</taxon>
        <taxon>Mucorineae</taxon>
        <taxon>Mucoraceae</taxon>
        <taxon>Parasitella</taxon>
    </lineage>
</organism>
<accession>A0A0B7NE77</accession>
<dbReference type="EMBL" id="LN729409">
    <property type="protein sequence ID" value="CEP13251.1"/>
    <property type="molecule type" value="Genomic_DNA"/>
</dbReference>
<evidence type="ECO:0000313" key="1">
    <source>
        <dbReference type="EMBL" id="CEP13251.1"/>
    </source>
</evidence>
<sequence length="157" mass="17730">MTIPLDPMVALGACFTSSSPSLSNHPFKDDPTIQYLYTLSLFQQQIETFNKDTLLKLIDLQLMECDRLKTIACSLEQPVFEEAINVAKSRILAIKRKYEDSFAPPAPASSTASKVNKKNDTYKAAMEFVVGFKQKKVEQKKRMDWVACLKEGEDLKS</sequence>
<protein>
    <submittedName>
        <fullName evidence="1">Uncharacterized protein</fullName>
    </submittedName>
</protein>
<name>A0A0B7NE77_9FUNG</name>
<gene>
    <name evidence="1" type="primary">PARPA_07300.1 scaffold 26889</name>
</gene>
<proteinExistence type="predicted"/>
<evidence type="ECO:0000313" key="2">
    <source>
        <dbReference type="Proteomes" id="UP000054107"/>
    </source>
</evidence>
<reference evidence="1 2" key="1">
    <citation type="submission" date="2014-09" db="EMBL/GenBank/DDBJ databases">
        <authorList>
            <person name="Ellenberger Sabrina"/>
        </authorList>
    </citation>
    <scope>NUCLEOTIDE SEQUENCE [LARGE SCALE GENOMIC DNA]</scope>
    <source>
        <strain evidence="1 2">CBS 412.66</strain>
    </source>
</reference>
<keyword evidence="2" id="KW-1185">Reference proteome</keyword>
<dbReference type="STRING" id="35722.A0A0B7NE77"/>